<protein>
    <recommendedName>
        <fullName evidence="3">Restriction endonuclease</fullName>
    </recommendedName>
</protein>
<dbReference type="Pfam" id="PF22558">
    <property type="entry name" value="REase-ARP"/>
    <property type="match status" value="1"/>
</dbReference>
<evidence type="ECO:0000313" key="1">
    <source>
        <dbReference type="EMBL" id="QWV94671.1"/>
    </source>
</evidence>
<organism evidence="1 2">
    <name type="scientific">Geomonas oryzisoli</name>
    <dbReference type="NCBI Taxonomy" id="2847992"/>
    <lineage>
        <taxon>Bacteria</taxon>
        <taxon>Pseudomonadati</taxon>
        <taxon>Thermodesulfobacteriota</taxon>
        <taxon>Desulfuromonadia</taxon>
        <taxon>Geobacterales</taxon>
        <taxon>Geobacteraceae</taxon>
        <taxon>Geomonas</taxon>
    </lineage>
</organism>
<dbReference type="EMBL" id="CP076723">
    <property type="protein sequence ID" value="QWV94671.1"/>
    <property type="molecule type" value="Genomic_DNA"/>
</dbReference>
<dbReference type="RefSeq" id="WP_216801398.1">
    <property type="nucleotide sequence ID" value="NZ_CP076723.1"/>
</dbReference>
<dbReference type="InterPro" id="IPR054333">
    <property type="entry name" value="REase-ARP-assoc"/>
</dbReference>
<sequence length="323" mass="37437">MTNDQEKNSRARSRTWPYPRHADFEKSLRETAKAWFTSKGYPKHDKYPYCLDTYDNWHHNIIDQKVVTFIKSDRLERKGNKGFPLHKYVHHGLSSQALLFNLLGPLVVDNNLDPLRKVLESHGVIWPGEDAEGKFEYENRDIFNEDSGQPTSIDFMIQDSAGEPKIFIESKLVEKEFGACSVFKNGDCEGRSPVGDFHQCYLHHIGRKYWTLLEKNGFLDGPLGSEKTCIFASHYQFFREVLFALEMSGTFVLLSDERSPTFFCTSKDEKIKRGLMPFLCDLVPEKLRHRIVSITIQEVVHAIEETGTSEWVKDFKVKYGLKR</sequence>
<proteinExistence type="predicted"/>
<evidence type="ECO:0000313" key="2">
    <source>
        <dbReference type="Proteomes" id="UP000683557"/>
    </source>
</evidence>
<dbReference type="Proteomes" id="UP000683557">
    <property type="component" value="Chromosome"/>
</dbReference>
<evidence type="ECO:0008006" key="3">
    <source>
        <dbReference type="Google" id="ProtNLM"/>
    </source>
</evidence>
<name>A0ABX8J9I5_9BACT</name>
<keyword evidence="2" id="KW-1185">Reference proteome</keyword>
<reference evidence="1 2" key="1">
    <citation type="submission" date="2021-06" db="EMBL/GenBank/DDBJ databases">
        <title>Gemonas diversity in paddy soil.</title>
        <authorList>
            <person name="Liu G."/>
        </authorList>
    </citation>
    <scope>NUCLEOTIDE SEQUENCE [LARGE SCALE GENOMIC DNA]</scope>
    <source>
        <strain evidence="1 2">RG10</strain>
    </source>
</reference>
<gene>
    <name evidence="1" type="ORF">KP004_05690</name>
</gene>
<accession>A0ABX8J9I5</accession>